<dbReference type="Proteomes" id="UP000750711">
    <property type="component" value="Unassembled WGS sequence"/>
</dbReference>
<evidence type="ECO:0000256" key="1">
    <source>
        <dbReference type="SAM" id="MobiDB-lite"/>
    </source>
</evidence>
<dbReference type="EMBL" id="JAGHQM010000576">
    <property type="protein sequence ID" value="KAH0559532.1"/>
    <property type="molecule type" value="Genomic_DNA"/>
</dbReference>
<feature type="region of interest" description="Disordered" evidence="1">
    <location>
        <begin position="1"/>
        <end position="32"/>
    </location>
</feature>
<sequence length="109" mass="11674">MVDTKTIEETDVSSDADRDEGGVGTITGGSDRIDEMLTIMRTLTMTVGSLDGEDAGDVDEARGHLGQARGASSGLSGCRPRRERPEGVRDSQPPSRRRPTTGIFQPELQ</sequence>
<gene>
    <name evidence="2" type="ORF">GP486_003951</name>
</gene>
<reference evidence="2" key="1">
    <citation type="submission" date="2021-03" db="EMBL/GenBank/DDBJ databases">
        <title>Comparative genomics and phylogenomic investigation of the class Geoglossomycetes provide insights into ecological specialization and systematics.</title>
        <authorList>
            <person name="Melie T."/>
            <person name="Pirro S."/>
            <person name="Miller A.N."/>
            <person name="Quandt A."/>
        </authorList>
    </citation>
    <scope>NUCLEOTIDE SEQUENCE</scope>
    <source>
        <strain evidence="2">CAQ_001_2017</strain>
    </source>
</reference>
<dbReference type="AlphaFoldDB" id="A0A9P8LCB1"/>
<accession>A0A9P8LCB1</accession>
<name>A0A9P8LCB1_9PEZI</name>
<evidence type="ECO:0000313" key="2">
    <source>
        <dbReference type="EMBL" id="KAH0559532.1"/>
    </source>
</evidence>
<feature type="non-terminal residue" evidence="2">
    <location>
        <position position="1"/>
    </location>
</feature>
<proteinExistence type="predicted"/>
<evidence type="ECO:0000313" key="3">
    <source>
        <dbReference type="Proteomes" id="UP000750711"/>
    </source>
</evidence>
<comment type="caution">
    <text evidence="2">The sequence shown here is derived from an EMBL/GenBank/DDBJ whole genome shotgun (WGS) entry which is preliminary data.</text>
</comment>
<protein>
    <submittedName>
        <fullName evidence="2">Uncharacterized protein</fullName>
    </submittedName>
</protein>
<keyword evidence="3" id="KW-1185">Reference proteome</keyword>
<feature type="region of interest" description="Disordered" evidence="1">
    <location>
        <begin position="50"/>
        <end position="109"/>
    </location>
</feature>
<organism evidence="2 3">
    <name type="scientific">Trichoglossum hirsutum</name>
    <dbReference type="NCBI Taxonomy" id="265104"/>
    <lineage>
        <taxon>Eukaryota</taxon>
        <taxon>Fungi</taxon>
        <taxon>Dikarya</taxon>
        <taxon>Ascomycota</taxon>
        <taxon>Pezizomycotina</taxon>
        <taxon>Geoglossomycetes</taxon>
        <taxon>Geoglossales</taxon>
        <taxon>Geoglossaceae</taxon>
        <taxon>Trichoglossum</taxon>
    </lineage>
</organism>